<evidence type="ECO:0000256" key="17">
    <source>
        <dbReference type="ARBA" id="ARBA00069904"/>
    </source>
</evidence>
<evidence type="ECO:0000256" key="6">
    <source>
        <dbReference type="ARBA" id="ARBA00022516"/>
    </source>
</evidence>
<dbReference type="OrthoDB" id="5240531at2"/>
<keyword evidence="13" id="KW-1208">Phospholipid metabolism</keyword>
<evidence type="ECO:0000256" key="3">
    <source>
        <dbReference type="ARBA" id="ARBA00005189"/>
    </source>
</evidence>
<dbReference type="InterPro" id="IPR050194">
    <property type="entry name" value="Glycosyltransferase_grp1"/>
</dbReference>
<proteinExistence type="predicted"/>
<gene>
    <name evidence="23" type="ORF">AFA91_25190</name>
</gene>
<evidence type="ECO:0000256" key="8">
    <source>
        <dbReference type="ARBA" id="ARBA00022679"/>
    </source>
</evidence>
<dbReference type="InterPro" id="IPR028098">
    <property type="entry name" value="Glyco_trans_4-like_N"/>
</dbReference>
<dbReference type="Proteomes" id="UP000062255">
    <property type="component" value="Chromosome"/>
</dbReference>
<evidence type="ECO:0000256" key="1">
    <source>
        <dbReference type="ARBA" id="ARBA00001946"/>
    </source>
</evidence>
<organism evidence="23 24">
    <name type="scientific">Mycolicibacterium goodii</name>
    <name type="common">Mycobacterium goodii</name>
    <dbReference type="NCBI Taxonomy" id="134601"/>
    <lineage>
        <taxon>Bacteria</taxon>
        <taxon>Bacillati</taxon>
        <taxon>Actinomycetota</taxon>
        <taxon>Actinomycetes</taxon>
        <taxon>Mycobacteriales</taxon>
        <taxon>Mycobacteriaceae</taxon>
        <taxon>Mycolicibacterium</taxon>
    </lineage>
</organism>
<comment type="subcellular location">
    <subcellularLocation>
        <location evidence="2">Cell membrane</location>
        <topology evidence="2">Peripheral membrane protein</topology>
        <orientation evidence="2">Cytoplasmic side</orientation>
    </subcellularLocation>
</comment>
<reference evidence="23 24" key="1">
    <citation type="submission" date="2015-07" db="EMBL/GenBank/DDBJ databases">
        <title>Complete genome sequence of Mycobacterium goodii X7B, a facultative thermophilic biodesulfurizing bacterium.</title>
        <authorList>
            <person name="Yu B."/>
            <person name="Li F."/>
            <person name="Xu P."/>
        </authorList>
    </citation>
    <scope>NUCLEOTIDE SEQUENCE [LARGE SCALE GENOMIC DNA]</scope>
    <source>
        <strain evidence="23 24">X7B</strain>
    </source>
</reference>
<dbReference type="PANTHER" id="PTHR45947:SF3">
    <property type="entry name" value="SULFOQUINOVOSYL TRANSFERASE SQD2"/>
    <property type="match status" value="1"/>
</dbReference>
<evidence type="ECO:0000256" key="19">
    <source>
        <dbReference type="ARBA" id="ARBA00076875"/>
    </source>
</evidence>
<keyword evidence="11" id="KW-0472">Membrane</keyword>
<dbReference type="GO" id="GO:0000030">
    <property type="term" value="F:mannosyltransferase activity"/>
    <property type="evidence" value="ECO:0007669"/>
    <property type="project" value="UniProtKB-ARBA"/>
</dbReference>
<evidence type="ECO:0000313" key="23">
    <source>
        <dbReference type="EMBL" id="AKS34646.1"/>
    </source>
</evidence>
<comment type="pathway">
    <text evidence="3">Lipid metabolism.</text>
</comment>
<feature type="domain" description="Glycosyltransferase subfamily 4-like N-terminal" evidence="22">
    <location>
        <begin position="14"/>
        <end position="173"/>
    </location>
</feature>
<evidence type="ECO:0000256" key="10">
    <source>
        <dbReference type="ARBA" id="ARBA00023098"/>
    </source>
</evidence>
<comment type="catalytic activity">
    <reaction evidence="14">
        <text>a 1,2-diacyl-sn-glycero-3-phospho-(1D-myo-inositol) + GDP-alpha-D-mannose = a 1,2-diacyl-sn-glycero-3-phospho-[alpha-D-mannopyranosyl-(1&lt;-&gt;6)-D-myo-inositol] + GDP + H(+)</text>
        <dbReference type="Rhea" id="RHEA:47368"/>
        <dbReference type="ChEBI" id="CHEBI:15378"/>
        <dbReference type="ChEBI" id="CHEBI:57527"/>
        <dbReference type="ChEBI" id="CHEBI:57880"/>
        <dbReference type="ChEBI" id="CHEBI:58189"/>
        <dbReference type="ChEBI" id="CHEBI:87673"/>
        <dbReference type="EC" id="2.4.1.345"/>
    </reaction>
</comment>
<dbReference type="STRING" id="134601.AFA91_25190"/>
<dbReference type="KEGG" id="mgo:AFA91_25190"/>
<dbReference type="CDD" id="cd03801">
    <property type="entry name" value="GT4_PimA-like"/>
    <property type="match status" value="1"/>
</dbReference>
<accession>A0A0K0XB86</accession>
<evidence type="ECO:0000313" key="24">
    <source>
        <dbReference type="Proteomes" id="UP000062255"/>
    </source>
</evidence>
<dbReference type="SUPFAM" id="SSF53756">
    <property type="entry name" value="UDP-Glycosyltransferase/glycogen phosphorylase"/>
    <property type="match status" value="1"/>
</dbReference>
<comment type="cofactor">
    <cofactor evidence="1">
        <name>Mg(2+)</name>
        <dbReference type="ChEBI" id="CHEBI:18420"/>
    </cofactor>
</comment>
<evidence type="ECO:0000256" key="15">
    <source>
        <dbReference type="ARBA" id="ARBA00060651"/>
    </source>
</evidence>
<dbReference type="AlphaFoldDB" id="A0A0K0XB86"/>
<keyword evidence="7 23" id="KW-0328">Glycosyltransferase</keyword>
<keyword evidence="5" id="KW-1003">Cell membrane</keyword>
<evidence type="ECO:0000256" key="18">
    <source>
        <dbReference type="ARBA" id="ARBA00076169"/>
    </source>
</evidence>
<dbReference type="EMBL" id="CP012150">
    <property type="protein sequence ID" value="AKS34646.1"/>
    <property type="molecule type" value="Genomic_DNA"/>
</dbReference>
<evidence type="ECO:0000256" key="21">
    <source>
        <dbReference type="ARBA" id="ARBA00079381"/>
    </source>
</evidence>
<protein>
    <recommendedName>
        <fullName evidence="17">Phosphatidyl-myo-inositol mannosyltransferase</fullName>
        <ecNumber evidence="16">2.4.1.345</ecNumber>
    </recommendedName>
    <alternativeName>
        <fullName evidence="21">Alpha-mannosyltransferase</fullName>
    </alternativeName>
    <alternativeName>
        <fullName evidence="18">GDP-mannose-dependent alpha-(1-2)-phosphatidylinositol mannosyltransferase</fullName>
    </alternativeName>
    <alternativeName>
        <fullName evidence="20">Guanosine diphosphomannose-phosphatidyl-inositol alpha-mannosyltransferase</fullName>
    </alternativeName>
    <alternativeName>
        <fullName evidence="19">Phosphatidylinositol alpha-mannosyltransferase</fullName>
    </alternativeName>
</protein>
<dbReference type="GO" id="GO:0008654">
    <property type="term" value="P:phospholipid biosynthetic process"/>
    <property type="evidence" value="ECO:0007669"/>
    <property type="project" value="UniProtKB-KW"/>
</dbReference>
<dbReference type="RefSeq" id="WP_049747100.1">
    <property type="nucleotide sequence ID" value="NZ_CP012150.1"/>
</dbReference>
<comment type="pathway">
    <text evidence="15">Phospholipid metabolism; phosphatidylinositol metabolism.</text>
</comment>
<evidence type="ECO:0000256" key="11">
    <source>
        <dbReference type="ARBA" id="ARBA00023136"/>
    </source>
</evidence>
<keyword evidence="9" id="KW-0460">Magnesium</keyword>
<evidence type="ECO:0000256" key="2">
    <source>
        <dbReference type="ARBA" id="ARBA00004413"/>
    </source>
</evidence>
<dbReference type="Pfam" id="PF13439">
    <property type="entry name" value="Glyco_transf_4"/>
    <property type="match status" value="1"/>
</dbReference>
<evidence type="ECO:0000256" key="4">
    <source>
        <dbReference type="ARBA" id="ARBA00011245"/>
    </source>
</evidence>
<dbReference type="Gene3D" id="3.40.50.2000">
    <property type="entry name" value="Glycogen Phosphorylase B"/>
    <property type="match status" value="2"/>
</dbReference>
<keyword evidence="8 23" id="KW-0808">Transferase</keyword>
<dbReference type="PATRIC" id="fig|134601.6.peg.5206"/>
<evidence type="ECO:0000256" key="5">
    <source>
        <dbReference type="ARBA" id="ARBA00022475"/>
    </source>
</evidence>
<evidence type="ECO:0000256" key="20">
    <source>
        <dbReference type="ARBA" id="ARBA00077842"/>
    </source>
</evidence>
<dbReference type="FunFam" id="3.40.50.2000:FF:000207">
    <property type="entry name" value="Phosphatidyl-myo-inositol mannosyltransferase"/>
    <property type="match status" value="1"/>
</dbReference>
<evidence type="ECO:0000256" key="9">
    <source>
        <dbReference type="ARBA" id="ARBA00022842"/>
    </source>
</evidence>
<evidence type="ECO:0000256" key="7">
    <source>
        <dbReference type="ARBA" id="ARBA00022676"/>
    </source>
</evidence>
<sequence>MRIGMVCPYSFDVPGGVQSHVLQLAEVLRNAGHEVSVLAPASPHVKLPDYVASGGKAVPIPYNGSVARLRFGPATHRKVKKWIAEGDFDVLHIHEPNAPSLSMLALQAAEGPIVATFHTSTTKSLTLSVFQGILRPYHEKIVGRIAVSDLARRWQMEALGSDAVEIPNGVDVASFAEAPLLDGYPRPGRTVLFLGRYDEPRKGMAVLLAALPELVERFADIEILIVGRGDEDELREQAGALAGHLRFLGQVDDATKAAAMRSADVYCAPHLGGESFGIVLVEAMAAGTAVVASDLDAFRRVLADGEAGLLVPVDDAESMAAALIEILEDDQLRAGYIARASERVHRYDWSVVSAQIMRVYETVSGAGIKVQLSGAASRDETAGESV</sequence>
<name>A0A0K0XB86_MYCGD</name>
<evidence type="ECO:0000256" key="16">
    <source>
        <dbReference type="ARBA" id="ARBA00066958"/>
    </source>
</evidence>
<comment type="subunit">
    <text evidence="4">Monomer.</text>
</comment>
<keyword evidence="12" id="KW-0594">Phospholipid biosynthesis</keyword>
<dbReference type="PANTHER" id="PTHR45947">
    <property type="entry name" value="SULFOQUINOVOSYL TRANSFERASE SQD2"/>
    <property type="match status" value="1"/>
</dbReference>
<evidence type="ECO:0000259" key="22">
    <source>
        <dbReference type="Pfam" id="PF13439"/>
    </source>
</evidence>
<evidence type="ECO:0000256" key="12">
    <source>
        <dbReference type="ARBA" id="ARBA00023209"/>
    </source>
</evidence>
<dbReference type="GO" id="GO:0005886">
    <property type="term" value="C:plasma membrane"/>
    <property type="evidence" value="ECO:0007669"/>
    <property type="project" value="UniProtKB-SubCell"/>
</dbReference>
<evidence type="ECO:0000256" key="13">
    <source>
        <dbReference type="ARBA" id="ARBA00023264"/>
    </source>
</evidence>
<evidence type="ECO:0000256" key="14">
    <source>
        <dbReference type="ARBA" id="ARBA00052121"/>
    </source>
</evidence>
<dbReference type="GO" id="GO:0009247">
    <property type="term" value="P:glycolipid biosynthetic process"/>
    <property type="evidence" value="ECO:0007669"/>
    <property type="project" value="UniProtKB-ARBA"/>
</dbReference>
<dbReference type="GO" id="GO:0043750">
    <property type="term" value="F:phosphatidylinositol alpha-mannosyltransferase activity"/>
    <property type="evidence" value="ECO:0007669"/>
    <property type="project" value="UniProtKB-EC"/>
</dbReference>
<keyword evidence="10" id="KW-0443">Lipid metabolism</keyword>
<dbReference type="Pfam" id="PF13692">
    <property type="entry name" value="Glyco_trans_1_4"/>
    <property type="match status" value="1"/>
</dbReference>
<keyword evidence="6" id="KW-0444">Lipid biosynthesis</keyword>
<dbReference type="EC" id="2.4.1.345" evidence="16"/>